<dbReference type="OrthoDB" id="3624112at2"/>
<name>A0A1Q8CPC0_9PSEU</name>
<dbReference type="STRING" id="1912961.BU204_17605"/>
<gene>
    <name evidence="1" type="ORF">BU204_17605</name>
</gene>
<sequence length="218" mass="23150">MSSVSSEWAGAAVVVESWRDHDPLARELFGMALGSTVVTDDPVTAAADLYAAGARCVRVPDTVELCRDASATSARSLLLVRELTGRGVAVEWTARCADGCVTDGRFGHLYPPSAVLGQPAAVAAGWRKSYFPCRCVFRHGPGFLEVRDRRFGTLEMFTVDEPAHLATIAALVTGVPVAGVPADVLADLVGAGLVAEHAGHVWWLPVRVHRWPAPALVV</sequence>
<dbReference type="EMBL" id="MSIE01000031">
    <property type="protein sequence ID" value="OLF16191.1"/>
    <property type="molecule type" value="Genomic_DNA"/>
</dbReference>
<comment type="caution">
    <text evidence="1">The sequence shown here is derived from an EMBL/GenBank/DDBJ whole genome shotgun (WGS) entry which is preliminary data.</text>
</comment>
<evidence type="ECO:0000313" key="2">
    <source>
        <dbReference type="Proteomes" id="UP000185596"/>
    </source>
</evidence>
<dbReference type="Pfam" id="PF19142">
    <property type="entry name" value="DUF5825"/>
    <property type="match status" value="1"/>
</dbReference>
<protein>
    <submittedName>
        <fullName evidence="1">Uncharacterized protein</fullName>
    </submittedName>
</protein>
<dbReference type="RefSeq" id="WP_075126782.1">
    <property type="nucleotide sequence ID" value="NZ_MSIE01000031.1"/>
</dbReference>
<proteinExistence type="predicted"/>
<keyword evidence="2" id="KW-1185">Reference proteome</keyword>
<dbReference type="InterPro" id="IPR043863">
    <property type="entry name" value="DUF5825"/>
</dbReference>
<accession>A0A1Q8CPC0</accession>
<organism evidence="1 2">
    <name type="scientific">Actinophytocola xanthii</name>
    <dbReference type="NCBI Taxonomy" id="1912961"/>
    <lineage>
        <taxon>Bacteria</taxon>
        <taxon>Bacillati</taxon>
        <taxon>Actinomycetota</taxon>
        <taxon>Actinomycetes</taxon>
        <taxon>Pseudonocardiales</taxon>
        <taxon>Pseudonocardiaceae</taxon>
    </lineage>
</organism>
<reference evidence="1 2" key="1">
    <citation type="submission" date="2016-12" db="EMBL/GenBank/DDBJ databases">
        <title>The draft genome sequence of Actinophytocola sp. 11-183.</title>
        <authorList>
            <person name="Wang W."/>
            <person name="Yuan L."/>
        </authorList>
    </citation>
    <scope>NUCLEOTIDE SEQUENCE [LARGE SCALE GENOMIC DNA]</scope>
    <source>
        <strain evidence="1 2">11-183</strain>
    </source>
</reference>
<evidence type="ECO:0000313" key="1">
    <source>
        <dbReference type="EMBL" id="OLF16191.1"/>
    </source>
</evidence>
<dbReference type="Proteomes" id="UP000185596">
    <property type="component" value="Unassembled WGS sequence"/>
</dbReference>
<dbReference type="AlphaFoldDB" id="A0A1Q8CPC0"/>